<dbReference type="InterPro" id="IPR003607">
    <property type="entry name" value="HD/PDEase_dom"/>
</dbReference>
<reference evidence="2 3" key="1">
    <citation type="submission" date="2016-02" db="EMBL/GenBank/DDBJ databases">
        <authorList>
            <person name="Wen L."/>
            <person name="He K."/>
            <person name="Yang H."/>
        </authorList>
    </citation>
    <scope>NUCLEOTIDE SEQUENCE [LARGE SCALE GENOMIC DNA]</scope>
    <source>
        <strain evidence="2">ShG14-8</strain>
    </source>
</reference>
<dbReference type="Pfam" id="PF01966">
    <property type="entry name" value="HD"/>
    <property type="match status" value="1"/>
</dbReference>
<dbReference type="PATRIC" id="fig|1796491.3.peg.255"/>
<dbReference type="PANTHER" id="PTHR43155">
    <property type="entry name" value="CYCLIC DI-GMP PHOSPHODIESTERASE PA4108-RELATED"/>
    <property type="match status" value="1"/>
</dbReference>
<dbReference type="AlphaFoldDB" id="A0A139BY54"/>
<dbReference type="PANTHER" id="PTHR43155:SF2">
    <property type="entry name" value="CYCLIC DI-GMP PHOSPHODIESTERASE PA4108"/>
    <property type="match status" value="1"/>
</dbReference>
<dbReference type="Proteomes" id="UP000070578">
    <property type="component" value="Unassembled WGS sequence"/>
</dbReference>
<dbReference type="SMART" id="SM00471">
    <property type="entry name" value="HDc"/>
    <property type="match status" value="1"/>
</dbReference>
<dbReference type="Pfam" id="PF13487">
    <property type="entry name" value="HD_5"/>
    <property type="match status" value="1"/>
</dbReference>
<dbReference type="Gene3D" id="1.10.3210.10">
    <property type="entry name" value="Hypothetical protein af1432"/>
    <property type="match status" value="2"/>
</dbReference>
<dbReference type="PROSITE" id="PS51832">
    <property type="entry name" value="HD_GYP"/>
    <property type="match status" value="1"/>
</dbReference>
<feature type="domain" description="HD-GYP" evidence="1">
    <location>
        <begin position="323"/>
        <end position="524"/>
    </location>
</feature>
<accession>A0A139BY54</accession>
<evidence type="ECO:0000313" key="3">
    <source>
        <dbReference type="Proteomes" id="UP000070578"/>
    </source>
</evidence>
<sequence length="541" mass="60850">MHSTDKLLHRLKELNEIGIALSRQRDTSSLMETILEAAKRITNADAGTLYLHEPEQRVLRFEILRNDTLDTAMGGTRGTPISFYPVQLYDEDGNPNHAMVVSHSALSGETVNIPDAYMARGFDFSGTKKFDAKTGYRSKSFLTVPMRNHENEVIGVLQLINAQDRESSEIVPFSSDDQQLLESLSSQAAIALTNRHLIEQLEGLFEAFIQLINNAIDDKSPYTGGHCARVPELTMLLAEAVNRTTQGPFRDFVMTDKDRRELRIAGLLHDCGKITTPVHVVDKATKLHTLFDRIQLVDTRFEVIKRDAEIAMLREVAAAGSDIQRADAARQNYAARITQLDQDREFLRHCNVGSEAMSGEAQQRVRQIAAYQWRDAEGKACNFLSADEVENLTIRAGTLTAAEREIINHHIEVTIKMLESLPWPSHLKNVAEYAGGHHERMDGKGYPRGLTRDQMSVQARVMGIADIFEALTAKDRPYKKGKTLTESLTILGKFKLGGHIDPDLFDVFIREKVYLDYARQFLAPEQIDEVDLERIPGVDLH</sequence>
<reference evidence="2 3" key="2">
    <citation type="submission" date="2016-03" db="EMBL/GenBank/DDBJ databases">
        <title>New uncultured bacterium of the family Gallionellaceae from acid mine drainage: description and reconstruction of genome based on metagenomic analysis of microbial community.</title>
        <authorList>
            <person name="Kadnikov V."/>
            <person name="Ivasenko D."/>
            <person name="Beletsky A."/>
            <person name="Mardanov A."/>
            <person name="Danilova E."/>
            <person name="Pimenov N."/>
            <person name="Karnachuk O."/>
            <person name="Ravin N."/>
        </authorList>
    </citation>
    <scope>NUCLEOTIDE SEQUENCE [LARGE SCALE GENOMIC DNA]</scope>
    <source>
        <strain evidence="2">ShG14-8</strain>
    </source>
</reference>
<dbReference type="CDD" id="cd00077">
    <property type="entry name" value="HDc"/>
    <property type="match status" value="2"/>
</dbReference>
<dbReference type="Gene3D" id="3.30.450.40">
    <property type="match status" value="1"/>
</dbReference>
<dbReference type="SUPFAM" id="SSF109604">
    <property type="entry name" value="HD-domain/PDEase-like"/>
    <property type="match status" value="2"/>
</dbReference>
<evidence type="ECO:0000259" key="1">
    <source>
        <dbReference type="PROSITE" id="PS51832"/>
    </source>
</evidence>
<dbReference type="InterPro" id="IPR003018">
    <property type="entry name" value="GAF"/>
</dbReference>
<evidence type="ECO:0000313" key="2">
    <source>
        <dbReference type="EMBL" id="KXS33675.1"/>
    </source>
</evidence>
<dbReference type="InterPro" id="IPR029016">
    <property type="entry name" value="GAF-like_dom_sf"/>
</dbReference>
<comment type="caution">
    <text evidence="2">The sequence shown here is derived from an EMBL/GenBank/DDBJ whole genome shotgun (WGS) entry which is preliminary data.</text>
</comment>
<protein>
    <submittedName>
        <fullName evidence="2">Metal dependent phosphohydrolase</fullName>
    </submittedName>
</protein>
<dbReference type="Pfam" id="PF01590">
    <property type="entry name" value="GAF"/>
    <property type="match status" value="1"/>
</dbReference>
<proteinExistence type="predicted"/>
<dbReference type="EMBL" id="LSLI01000003">
    <property type="protein sequence ID" value="KXS33675.1"/>
    <property type="molecule type" value="Genomic_DNA"/>
</dbReference>
<dbReference type="InterPro" id="IPR037522">
    <property type="entry name" value="HD_GYP_dom"/>
</dbReference>
<organism evidence="2 3">
    <name type="scientific">Candidatus Gallionella acididurans</name>
    <dbReference type="NCBI Taxonomy" id="1796491"/>
    <lineage>
        <taxon>Bacteria</taxon>
        <taxon>Pseudomonadati</taxon>
        <taxon>Pseudomonadota</taxon>
        <taxon>Betaproteobacteria</taxon>
        <taxon>Nitrosomonadales</taxon>
        <taxon>Gallionellaceae</taxon>
        <taxon>Gallionella</taxon>
    </lineage>
</organism>
<dbReference type="SMART" id="SM00065">
    <property type="entry name" value="GAF"/>
    <property type="match status" value="1"/>
</dbReference>
<keyword evidence="2" id="KW-0378">Hydrolase</keyword>
<name>A0A139BY54_9PROT</name>
<gene>
    <name evidence="2" type="ORF">AWT59_0233</name>
</gene>
<dbReference type="SUPFAM" id="SSF55781">
    <property type="entry name" value="GAF domain-like"/>
    <property type="match status" value="1"/>
</dbReference>
<dbReference type="GO" id="GO:0008081">
    <property type="term" value="F:phosphoric diester hydrolase activity"/>
    <property type="evidence" value="ECO:0007669"/>
    <property type="project" value="UniProtKB-ARBA"/>
</dbReference>
<dbReference type="InterPro" id="IPR006674">
    <property type="entry name" value="HD_domain"/>
</dbReference>